<comment type="subcellular location">
    <subcellularLocation>
        <location evidence="1">Cell membrane</location>
        <topology evidence="1">Multi-pass membrane protein</topology>
    </subcellularLocation>
</comment>
<keyword evidence="5 6" id="KW-0472">Membrane</keyword>
<organism evidence="7 8">
    <name type="scientific">Roseibium litorale</name>
    <dbReference type="NCBI Taxonomy" id="2803841"/>
    <lineage>
        <taxon>Bacteria</taxon>
        <taxon>Pseudomonadati</taxon>
        <taxon>Pseudomonadota</taxon>
        <taxon>Alphaproteobacteria</taxon>
        <taxon>Hyphomicrobiales</taxon>
        <taxon>Stappiaceae</taxon>
        <taxon>Roseibium</taxon>
    </lineage>
</organism>
<reference evidence="7 8" key="2">
    <citation type="journal article" date="2021" name="Int. J. Syst. Evol. Microbiol.">
        <title>Roseibium litorale sp. nov., isolated from a tidal flat sediment and proposal for the reclassification of Labrenzia polysiphoniae as Roseibium polysiphoniae comb. nov.</title>
        <authorList>
            <person name="Liu Y."/>
            <person name="Pei T."/>
            <person name="Du J."/>
            <person name="Chao M."/>
            <person name="Deng M.R."/>
            <person name="Zhu H."/>
        </authorList>
    </citation>
    <scope>NUCLEOTIDE SEQUENCE [LARGE SCALE GENOMIC DNA]</scope>
    <source>
        <strain evidence="7 8">4C16A</strain>
    </source>
</reference>
<evidence type="ECO:0000256" key="2">
    <source>
        <dbReference type="ARBA" id="ARBA00022475"/>
    </source>
</evidence>
<keyword evidence="4 6" id="KW-1133">Transmembrane helix</keyword>
<evidence type="ECO:0000256" key="3">
    <source>
        <dbReference type="ARBA" id="ARBA00022692"/>
    </source>
</evidence>
<keyword evidence="8" id="KW-1185">Reference proteome</keyword>
<evidence type="ECO:0000313" key="7">
    <source>
        <dbReference type="EMBL" id="MBD8890374.1"/>
    </source>
</evidence>
<dbReference type="InterPro" id="IPR001123">
    <property type="entry name" value="LeuE-type"/>
</dbReference>
<feature type="transmembrane region" description="Helical" evidence="6">
    <location>
        <begin position="153"/>
        <end position="173"/>
    </location>
</feature>
<protein>
    <submittedName>
        <fullName evidence="7">LysE family translocator</fullName>
    </submittedName>
</protein>
<comment type="caution">
    <text evidence="7">The sequence shown here is derived from an EMBL/GenBank/DDBJ whole genome shotgun (WGS) entry which is preliminary data.</text>
</comment>
<dbReference type="PANTHER" id="PTHR30086">
    <property type="entry name" value="ARGININE EXPORTER PROTEIN ARGO"/>
    <property type="match status" value="1"/>
</dbReference>
<dbReference type="Proteomes" id="UP000632063">
    <property type="component" value="Unassembled WGS sequence"/>
</dbReference>
<evidence type="ECO:0000256" key="1">
    <source>
        <dbReference type="ARBA" id="ARBA00004651"/>
    </source>
</evidence>
<dbReference type="Pfam" id="PF01810">
    <property type="entry name" value="LysE"/>
    <property type="match status" value="1"/>
</dbReference>
<evidence type="ECO:0000313" key="8">
    <source>
        <dbReference type="Proteomes" id="UP000632063"/>
    </source>
</evidence>
<gene>
    <name evidence="7" type="ORF">IG616_02355</name>
</gene>
<feature type="transmembrane region" description="Helical" evidence="6">
    <location>
        <begin position="40"/>
        <end position="65"/>
    </location>
</feature>
<keyword evidence="3 6" id="KW-0812">Transmembrane</keyword>
<dbReference type="EMBL" id="JACYXI010000001">
    <property type="protein sequence ID" value="MBD8890374.1"/>
    <property type="molecule type" value="Genomic_DNA"/>
</dbReference>
<name>A0ABR9CHS0_9HYPH</name>
<proteinExistence type="predicted"/>
<accession>A0ABR9CHS0</accession>
<feature type="transmembrane region" description="Helical" evidence="6">
    <location>
        <begin position="112"/>
        <end position="133"/>
    </location>
</feature>
<keyword evidence="2" id="KW-1003">Cell membrane</keyword>
<sequence>MNYHLWLAFAAASAALLALPGPTVTVVVGHAVSGGRRSALATVPGVVLGDFAAMTISLLGAGSVLAASATLFTALKLAGAAYLVWLGLGLIRRKTISIAPDACHPARSNRAIFWNCFLVTAFNPKDIVFFVAFLPQFLDPSRPMATQMVVLEATFLTMVGINILLWSLAAGQLKIFLSRPSHGTLLNRISGSILIGAGILTARA</sequence>
<reference evidence="8" key="1">
    <citation type="submission" date="2020-09" db="EMBL/GenBank/DDBJ databases">
        <title>The genome sequence of strain Labrenzia suaedae 4C16A.</title>
        <authorList>
            <person name="Liu Y."/>
        </authorList>
    </citation>
    <scope>NUCLEOTIDE SEQUENCE [LARGE SCALE GENOMIC DNA]</scope>
    <source>
        <strain evidence="8">4C16A</strain>
    </source>
</reference>
<evidence type="ECO:0000256" key="4">
    <source>
        <dbReference type="ARBA" id="ARBA00022989"/>
    </source>
</evidence>
<feature type="transmembrane region" description="Helical" evidence="6">
    <location>
        <begin position="71"/>
        <end position="91"/>
    </location>
</feature>
<dbReference type="RefSeq" id="WP_192145999.1">
    <property type="nucleotide sequence ID" value="NZ_JACYXI010000001.1"/>
</dbReference>
<dbReference type="PANTHER" id="PTHR30086:SF20">
    <property type="entry name" value="ARGININE EXPORTER PROTEIN ARGO-RELATED"/>
    <property type="match status" value="1"/>
</dbReference>
<evidence type="ECO:0000256" key="5">
    <source>
        <dbReference type="ARBA" id="ARBA00023136"/>
    </source>
</evidence>
<evidence type="ECO:0000256" key="6">
    <source>
        <dbReference type="SAM" id="Phobius"/>
    </source>
</evidence>
<dbReference type="PIRSF" id="PIRSF006324">
    <property type="entry name" value="LeuE"/>
    <property type="match status" value="1"/>
</dbReference>
<feature type="transmembrane region" description="Helical" evidence="6">
    <location>
        <begin position="6"/>
        <end position="28"/>
    </location>
</feature>